<dbReference type="AlphaFoldDB" id="A0AAD7J0A0"/>
<protein>
    <submittedName>
        <fullName evidence="1">Uncharacterized protein</fullName>
    </submittedName>
</protein>
<dbReference type="Gene3D" id="1.25.40.10">
    <property type="entry name" value="Tetratricopeptide repeat domain"/>
    <property type="match status" value="2"/>
</dbReference>
<proteinExistence type="predicted"/>
<dbReference type="EMBL" id="JARKIB010000056">
    <property type="protein sequence ID" value="KAJ7753202.1"/>
    <property type="molecule type" value="Genomic_DNA"/>
</dbReference>
<gene>
    <name evidence="1" type="ORF">B0H16DRAFT_1690852</name>
</gene>
<keyword evidence="2" id="KW-1185">Reference proteome</keyword>
<accession>A0AAD7J0A0</accession>
<reference evidence="1" key="1">
    <citation type="submission" date="2023-03" db="EMBL/GenBank/DDBJ databases">
        <title>Massive genome expansion in bonnet fungi (Mycena s.s.) driven by repeated elements and novel gene families across ecological guilds.</title>
        <authorList>
            <consortium name="Lawrence Berkeley National Laboratory"/>
            <person name="Harder C.B."/>
            <person name="Miyauchi S."/>
            <person name="Viragh M."/>
            <person name="Kuo A."/>
            <person name="Thoen E."/>
            <person name="Andreopoulos B."/>
            <person name="Lu D."/>
            <person name="Skrede I."/>
            <person name="Drula E."/>
            <person name="Henrissat B."/>
            <person name="Morin E."/>
            <person name="Kohler A."/>
            <person name="Barry K."/>
            <person name="LaButti K."/>
            <person name="Morin E."/>
            <person name="Salamov A."/>
            <person name="Lipzen A."/>
            <person name="Mereny Z."/>
            <person name="Hegedus B."/>
            <person name="Baldrian P."/>
            <person name="Stursova M."/>
            <person name="Weitz H."/>
            <person name="Taylor A."/>
            <person name="Grigoriev I.V."/>
            <person name="Nagy L.G."/>
            <person name="Martin F."/>
            <person name="Kauserud H."/>
        </authorList>
    </citation>
    <scope>NUCLEOTIDE SEQUENCE</scope>
    <source>
        <strain evidence="1">CBHHK182m</strain>
    </source>
</reference>
<evidence type="ECO:0000313" key="1">
    <source>
        <dbReference type="EMBL" id="KAJ7753202.1"/>
    </source>
</evidence>
<dbReference type="InterPro" id="IPR011990">
    <property type="entry name" value="TPR-like_helical_dom_sf"/>
</dbReference>
<dbReference type="Proteomes" id="UP001215598">
    <property type="component" value="Unassembled WGS sequence"/>
</dbReference>
<organism evidence="1 2">
    <name type="scientific">Mycena metata</name>
    <dbReference type="NCBI Taxonomy" id="1033252"/>
    <lineage>
        <taxon>Eukaryota</taxon>
        <taxon>Fungi</taxon>
        <taxon>Dikarya</taxon>
        <taxon>Basidiomycota</taxon>
        <taxon>Agaricomycotina</taxon>
        <taxon>Agaricomycetes</taxon>
        <taxon>Agaricomycetidae</taxon>
        <taxon>Agaricales</taxon>
        <taxon>Marasmiineae</taxon>
        <taxon>Mycenaceae</taxon>
        <taxon>Mycena</taxon>
    </lineage>
</organism>
<dbReference type="SUPFAM" id="SSF48452">
    <property type="entry name" value="TPR-like"/>
    <property type="match status" value="2"/>
</dbReference>
<sequence>MIKPLFKHFWELLQAYEINAGKESTALYVERLTSNYTNIPNIIQNGLHPGHPNLADSISCTSHFIRFSTAIGNEVIPLIDKVISLLPHSEDHQAKASFTVRLFGNHKTHSIPHPEALIAQTLEWLKTLDDPDLEATFYTNVGYYYSELDIPAALKYCQMGLSLAKSHGNSWRQSAALSMITWSTGDYIIAQAYAQEVQRLAKVSANLQLEAYGLYTEALCCQAWGDFRECIFLVKRASALLKLCDISGGGVLSHEGASLVNIAGVEVPLGVSRAVIQEKIWKEICHASCFANVSKLHWDSFLRFIILLIHSLGAKEKLGIYKALQFIGDVHLMQNDEVSAVSLFTVALDGFTYMDVHHSRAECIIRLGDIAKKNGDVLKALELWETAKPLFECSSQAKRVQDINERVGDISEETKEQYRKNLAQLTELNVPTGKMEEVDSDTEELGLEEEQIKLIAA</sequence>
<name>A0AAD7J0A0_9AGAR</name>
<evidence type="ECO:0000313" key="2">
    <source>
        <dbReference type="Proteomes" id="UP001215598"/>
    </source>
</evidence>
<comment type="caution">
    <text evidence="1">The sequence shown here is derived from an EMBL/GenBank/DDBJ whole genome shotgun (WGS) entry which is preliminary data.</text>
</comment>